<organism evidence="2 3">
    <name type="scientific">Paludibacterium paludis</name>
    <dbReference type="NCBI Taxonomy" id="1225769"/>
    <lineage>
        <taxon>Bacteria</taxon>
        <taxon>Pseudomonadati</taxon>
        <taxon>Pseudomonadota</taxon>
        <taxon>Betaproteobacteria</taxon>
        <taxon>Neisseriales</taxon>
        <taxon>Chromobacteriaceae</taxon>
        <taxon>Paludibacterium</taxon>
    </lineage>
</organism>
<gene>
    <name evidence="2" type="ORF">GCM10011289_28130</name>
</gene>
<reference evidence="2" key="2">
    <citation type="submission" date="2020-09" db="EMBL/GenBank/DDBJ databases">
        <authorList>
            <person name="Sun Q."/>
            <person name="Kim S."/>
        </authorList>
    </citation>
    <scope>NUCLEOTIDE SEQUENCE</scope>
    <source>
        <strain evidence="2">KCTC 32182</strain>
    </source>
</reference>
<proteinExistence type="predicted"/>
<keyword evidence="3" id="KW-1185">Reference proteome</keyword>
<keyword evidence="1" id="KW-1133">Transmembrane helix</keyword>
<evidence type="ECO:0000313" key="2">
    <source>
        <dbReference type="EMBL" id="GGY22636.1"/>
    </source>
</evidence>
<comment type="caution">
    <text evidence="2">The sequence shown here is derived from an EMBL/GenBank/DDBJ whole genome shotgun (WGS) entry which is preliminary data.</text>
</comment>
<dbReference type="EMBL" id="BMYX01000017">
    <property type="protein sequence ID" value="GGY22636.1"/>
    <property type="molecule type" value="Genomic_DNA"/>
</dbReference>
<protein>
    <submittedName>
        <fullName evidence="2">Uncharacterized protein</fullName>
    </submittedName>
</protein>
<keyword evidence="1" id="KW-0812">Transmembrane</keyword>
<evidence type="ECO:0000256" key="1">
    <source>
        <dbReference type="SAM" id="Phobius"/>
    </source>
</evidence>
<dbReference type="RefSeq" id="WP_189535400.1">
    <property type="nucleotide sequence ID" value="NZ_BMYX01000017.1"/>
</dbReference>
<sequence length="65" mass="6920">MRRFGMTLSGVIGGVLLLAGGIHTFVQNLHESDYWGSTGGGVLAVLFAWVSLVYIGILKKTAKPD</sequence>
<accession>A0A918P5E4</accession>
<name>A0A918P5E4_9NEIS</name>
<keyword evidence="1" id="KW-0472">Membrane</keyword>
<feature type="transmembrane region" description="Helical" evidence="1">
    <location>
        <begin position="34"/>
        <end position="57"/>
    </location>
</feature>
<reference evidence="2" key="1">
    <citation type="journal article" date="2014" name="Int. J. Syst. Evol. Microbiol.">
        <title>Complete genome sequence of Corynebacterium casei LMG S-19264T (=DSM 44701T), isolated from a smear-ripened cheese.</title>
        <authorList>
            <consortium name="US DOE Joint Genome Institute (JGI-PGF)"/>
            <person name="Walter F."/>
            <person name="Albersmeier A."/>
            <person name="Kalinowski J."/>
            <person name="Ruckert C."/>
        </authorList>
    </citation>
    <scope>NUCLEOTIDE SEQUENCE</scope>
    <source>
        <strain evidence="2">KCTC 32182</strain>
    </source>
</reference>
<dbReference type="AlphaFoldDB" id="A0A918P5E4"/>
<dbReference type="Proteomes" id="UP000645257">
    <property type="component" value="Unassembled WGS sequence"/>
</dbReference>
<evidence type="ECO:0000313" key="3">
    <source>
        <dbReference type="Proteomes" id="UP000645257"/>
    </source>
</evidence>